<accession>A0AAV0GXC4</accession>
<comment type="caution">
    <text evidence="1">The sequence shown here is derived from an EMBL/GenBank/DDBJ whole genome shotgun (WGS) entry which is preliminary data.</text>
</comment>
<dbReference type="Proteomes" id="UP001154282">
    <property type="component" value="Unassembled WGS sequence"/>
</dbReference>
<name>A0AAV0GXC4_9ROSI</name>
<sequence>AKSIPSQELTLRPQSPIFRFLDVRHFKRDGSVSLPSHPLNYPSNGAWRPSSLQLAPKSTRSFQSSRCSLMPNSPSRRARVHLGLDTGTSARLLQAIRRHTLLAKSTSYWVQRSPARPSLSPPGAVSPKAKMAGQIHCSFHLINLRRNLPLVFPCRCFQVEICSYDTFVSRRYWMKRKNAFSPACKWWGRRIHSQTGYLPTE</sequence>
<organism evidence="1 2">
    <name type="scientific">Linum tenue</name>
    <dbReference type="NCBI Taxonomy" id="586396"/>
    <lineage>
        <taxon>Eukaryota</taxon>
        <taxon>Viridiplantae</taxon>
        <taxon>Streptophyta</taxon>
        <taxon>Embryophyta</taxon>
        <taxon>Tracheophyta</taxon>
        <taxon>Spermatophyta</taxon>
        <taxon>Magnoliopsida</taxon>
        <taxon>eudicotyledons</taxon>
        <taxon>Gunneridae</taxon>
        <taxon>Pentapetalae</taxon>
        <taxon>rosids</taxon>
        <taxon>fabids</taxon>
        <taxon>Malpighiales</taxon>
        <taxon>Linaceae</taxon>
        <taxon>Linum</taxon>
    </lineage>
</organism>
<gene>
    <name evidence="1" type="ORF">LITE_LOCUS1532</name>
</gene>
<feature type="non-terminal residue" evidence="1">
    <location>
        <position position="1"/>
    </location>
</feature>
<dbReference type="AlphaFoldDB" id="A0AAV0GXC4"/>
<reference evidence="1" key="1">
    <citation type="submission" date="2022-08" db="EMBL/GenBank/DDBJ databases">
        <authorList>
            <person name="Gutierrez-Valencia J."/>
        </authorList>
    </citation>
    <scope>NUCLEOTIDE SEQUENCE</scope>
</reference>
<evidence type="ECO:0000313" key="1">
    <source>
        <dbReference type="EMBL" id="CAI0377626.1"/>
    </source>
</evidence>
<proteinExistence type="predicted"/>
<evidence type="ECO:0000313" key="2">
    <source>
        <dbReference type="Proteomes" id="UP001154282"/>
    </source>
</evidence>
<protein>
    <submittedName>
        <fullName evidence="1">Uncharacterized protein</fullName>
    </submittedName>
</protein>
<keyword evidence="2" id="KW-1185">Reference proteome</keyword>
<dbReference type="EMBL" id="CAMGYJ010000002">
    <property type="protein sequence ID" value="CAI0377626.1"/>
    <property type="molecule type" value="Genomic_DNA"/>
</dbReference>